<reference evidence="2 3" key="1">
    <citation type="journal article" date="2019" name="Philos. Trans. R. Soc. Lond., B, Biol. Sci.">
        <title>Ant behaviour and brain gene expression of defending hosts depend on the ecological success of the intruding social parasite.</title>
        <authorList>
            <person name="Kaur R."/>
            <person name="Stoldt M."/>
            <person name="Jongepier E."/>
            <person name="Feldmeyer B."/>
            <person name="Menzel F."/>
            <person name="Bornberg-Bauer E."/>
            <person name="Foitzik S."/>
        </authorList>
    </citation>
    <scope>NUCLEOTIDE SEQUENCE [LARGE SCALE GENOMIC DNA]</scope>
    <source>
        <tissue evidence="2">Whole body</tissue>
    </source>
</reference>
<organism evidence="2 3">
    <name type="scientific">Temnothorax longispinosus</name>
    <dbReference type="NCBI Taxonomy" id="300112"/>
    <lineage>
        <taxon>Eukaryota</taxon>
        <taxon>Metazoa</taxon>
        <taxon>Ecdysozoa</taxon>
        <taxon>Arthropoda</taxon>
        <taxon>Hexapoda</taxon>
        <taxon>Insecta</taxon>
        <taxon>Pterygota</taxon>
        <taxon>Neoptera</taxon>
        <taxon>Endopterygota</taxon>
        <taxon>Hymenoptera</taxon>
        <taxon>Apocrita</taxon>
        <taxon>Aculeata</taxon>
        <taxon>Formicoidea</taxon>
        <taxon>Formicidae</taxon>
        <taxon>Myrmicinae</taxon>
        <taxon>Temnothorax</taxon>
    </lineage>
</organism>
<dbReference type="Proteomes" id="UP000310200">
    <property type="component" value="Unassembled WGS sequence"/>
</dbReference>
<keyword evidence="3" id="KW-1185">Reference proteome</keyword>
<sequence>MEGMVEWETLDTPNTSARPGAERVLTNKNLELPSWKEVSRRFCEVGILEISRISLCNIDRMCRPSESRDICRSGGFPRGFEIAFGFLPRQGFSYGYEAGPSKGNRKCAVFRSAIKQMRIVSRLAYLAGRLAGGIVKDEGRYLAEGAPVEVPRGMNGNKRPIAIVEHAIAVVTVPGPIFQRRSNVRVLYDRYLPCGLRRNFVETRTPLLSSGIHYGNYNHGWRRVCMCTRAVTSACSVVANAPAGRAMNPRLFFPAGRIIELRTLRYNGSSGRALSESRGREIEMDMDRDRGVGVGRPTGSRFLNFRVINLVRHRQRRSGEMILSSYTTDDTSTIEWTFNRLVIEPSPLNHVDSEHPSRPGENDLSAARYLKESRLNDPPDEEPRVLIEILPGKSPRREVITRQESRRALRESEEGLADHSKLNGYSFVSTWKFRDNLANETAVLRAGEFKQDFNEGFVLFHRARRTFIRNIILILARAVHGAPSRAFGLMKSSTVMTDGSGPART</sequence>
<protein>
    <submittedName>
        <fullName evidence="2">Uncharacterized protein</fullName>
    </submittedName>
</protein>
<comment type="caution">
    <text evidence="2">The sequence shown here is derived from an EMBL/GenBank/DDBJ whole genome shotgun (WGS) entry which is preliminary data.</text>
</comment>
<evidence type="ECO:0000256" key="1">
    <source>
        <dbReference type="SAM" id="MobiDB-lite"/>
    </source>
</evidence>
<evidence type="ECO:0000313" key="3">
    <source>
        <dbReference type="Proteomes" id="UP000310200"/>
    </source>
</evidence>
<name>A0A4S2L3C7_9HYME</name>
<feature type="region of interest" description="Disordered" evidence="1">
    <location>
        <begin position="1"/>
        <end position="20"/>
    </location>
</feature>
<evidence type="ECO:0000313" key="2">
    <source>
        <dbReference type="EMBL" id="TGZ57402.1"/>
    </source>
</evidence>
<dbReference type="AlphaFoldDB" id="A0A4S2L3C7"/>
<gene>
    <name evidence="2" type="ORF">DBV15_05799</name>
</gene>
<proteinExistence type="predicted"/>
<dbReference type="EMBL" id="QBLH01000150">
    <property type="protein sequence ID" value="TGZ57402.1"/>
    <property type="molecule type" value="Genomic_DNA"/>
</dbReference>
<accession>A0A4S2L3C7</accession>